<comment type="caution">
    <text evidence="2">The sequence shown here is derived from an EMBL/GenBank/DDBJ whole genome shotgun (WGS) entry which is preliminary data.</text>
</comment>
<keyword evidence="1" id="KW-0472">Membrane</keyword>
<sequence>MTTDSSPQAPRILSRRTEIIFLVIYCICYSVTSLSHVLDVVNNGLTMSTTGPVPGTTVPLVWGVLSKAFTILNPLTLILLLVRRQAGIALMVGVTLSTFLMQIELMVQWWIQAQFVHVMWLPLIGTLGTFQLVSAPWMWRTAAARAAQSASGSSPAIAG</sequence>
<gene>
    <name evidence="2" type="ORF">OV287_21960</name>
</gene>
<keyword evidence="3" id="KW-1185">Reference proteome</keyword>
<feature type="transmembrane region" description="Helical" evidence="1">
    <location>
        <begin position="19"/>
        <end position="38"/>
    </location>
</feature>
<protein>
    <submittedName>
        <fullName evidence="2">Uncharacterized protein</fullName>
    </submittedName>
</protein>
<reference evidence="2 3" key="1">
    <citation type="submission" date="2022-11" db="EMBL/GenBank/DDBJ databases">
        <title>Minimal conservation of predation-associated metabolite biosynthetic gene clusters underscores biosynthetic potential of Myxococcota including descriptions for ten novel species: Archangium lansinium sp. nov., Myxococcus landrumus sp. nov., Nannocystis bai.</title>
        <authorList>
            <person name="Ahearne A."/>
            <person name="Stevens C."/>
            <person name="Phillips K."/>
        </authorList>
    </citation>
    <scope>NUCLEOTIDE SEQUENCE [LARGE SCALE GENOMIC DNA]</scope>
    <source>
        <strain evidence="2 3">MIWBW</strain>
    </source>
</reference>
<evidence type="ECO:0000313" key="3">
    <source>
        <dbReference type="Proteomes" id="UP001207654"/>
    </source>
</evidence>
<dbReference type="RefSeq" id="WP_267535998.1">
    <property type="nucleotide sequence ID" value="NZ_JAPNKA010000001.1"/>
</dbReference>
<accession>A0ABT4A666</accession>
<keyword evidence="1" id="KW-1133">Transmembrane helix</keyword>
<feature type="transmembrane region" description="Helical" evidence="1">
    <location>
        <begin position="88"/>
        <end position="111"/>
    </location>
</feature>
<evidence type="ECO:0000256" key="1">
    <source>
        <dbReference type="SAM" id="Phobius"/>
    </source>
</evidence>
<organism evidence="2 3">
    <name type="scientific">Archangium lansingense</name>
    <dbReference type="NCBI Taxonomy" id="2995310"/>
    <lineage>
        <taxon>Bacteria</taxon>
        <taxon>Pseudomonadati</taxon>
        <taxon>Myxococcota</taxon>
        <taxon>Myxococcia</taxon>
        <taxon>Myxococcales</taxon>
        <taxon>Cystobacterineae</taxon>
        <taxon>Archangiaceae</taxon>
        <taxon>Archangium</taxon>
    </lineage>
</organism>
<proteinExistence type="predicted"/>
<feature type="transmembrane region" description="Helical" evidence="1">
    <location>
        <begin position="58"/>
        <end position="81"/>
    </location>
</feature>
<dbReference type="EMBL" id="JAPNKA010000001">
    <property type="protein sequence ID" value="MCY1077148.1"/>
    <property type="molecule type" value="Genomic_DNA"/>
</dbReference>
<feature type="transmembrane region" description="Helical" evidence="1">
    <location>
        <begin position="117"/>
        <end position="139"/>
    </location>
</feature>
<name>A0ABT4A666_9BACT</name>
<dbReference type="Proteomes" id="UP001207654">
    <property type="component" value="Unassembled WGS sequence"/>
</dbReference>
<keyword evidence="1" id="KW-0812">Transmembrane</keyword>
<evidence type="ECO:0000313" key="2">
    <source>
        <dbReference type="EMBL" id="MCY1077148.1"/>
    </source>
</evidence>